<keyword evidence="3" id="KW-0378">Hydrolase</keyword>
<dbReference type="CDD" id="cd16147">
    <property type="entry name" value="G6S"/>
    <property type="match status" value="1"/>
</dbReference>
<keyword evidence="8" id="KW-1185">Reference proteome</keyword>
<keyword evidence="4" id="KW-0325">Glycoprotein</keyword>
<evidence type="ECO:0000256" key="5">
    <source>
        <dbReference type="SAM" id="MobiDB-lite"/>
    </source>
</evidence>
<feature type="region of interest" description="Disordered" evidence="5">
    <location>
        <begin position="446"/>
        <end position="476"/>
    </location>
</feature>
<sequence>MGIRTTLSTLLLAIVLAIALVVGVHVLVPEGRAPAGSTAEGAVPAAPGGARPDRRPAALPARPNVVVVMADDMRHDDLRFAPTLRRLVARDGLTFRNAFSNYPLCCPARASFLTGRLAHNHRVLSHERPWGYGSFDDSRTLATALRRQGYRTGFVGKYLNGYGVMDSRVSGGPSYRYVPRGWDEWHAAIENPGRDGIHGGTYDYFDTPYNRNGRIDNRYRGRYQTDVIGDLSLDTLRRVSGRAPFFLNVNYVAPHHGAPAEPDDPRGVRDRDGRLLGLVTPARPGWVKGRFDRLVTRSPGRPRSGPAERDMSDKPPAIRSRPEPTAREWAAIREVARQRAESIHVMDRQVGRLVRALKQRGEWSDTVLAFTSDNGYLLGEHRLRQGKVWPHDPSLRVPLVVTGPGFRSGGSRYDPVSTVDLAATVLDLAGARMPWALDGTSRVPSLERDRGWTQPVPTEAVRTSRLRPKQGFSGPRTTIGVRTSRYAYFRHRVGADELYDLARDPFQLRSVTGDPRYADERRALRRVWDATRNCRGGACRAELPALLRATAAGNRTRGTSYQRRLQRVYGYR</sequence>
<comment type="similarity">
    <text evidence="1">Belongs to the sulfatase family.</text>
</comment>
<protein>
    <submittedName>
        <fullName evidence="7">Sulfatase</fullName>
    </submittedName>
</protein>
<proteinExistence type="inferred from homology"/>
<gene>
    <name evidence="7" type="ORF">GCM10009737_17940</name>
</gene>
<comment type="caution">
    <text evidence="7">The sequence shown here is derived from an EMBL/GenBank/DDBJ whole genome shotgun (WGS) entry which is preliminary data.</text>
</comment>
<dbReference type="InterPro" id="IPR000917">
    <property type="entry name" value="Sulfatase_N"/>
</dbReference>
<dbReference type="InterPro" id="IPR024607">
    <property type="entry name" value="Sulfatase_CS"/>
</dbReference>
<dbReference type="InterPro" id="IPR017850">
    <property type="entry name" value="Alkaline_phosphatase_core_sf"/>
</dbReference>
<evidence type="ECO:0000256" key="3">
    <source>
        <dbReference type="ARBA" id="ARBA00022801"/>
    </source>
</evidence>
<name>A0ABN2PAP2_9ACTN</name>
<feature type="region of interest" description="Disordered" evidence="5">
    <location>
        <begin position="34"/>
        <end position="57"/>
    </location>
</feature>
<dbReference type="EMBL" id="BAAAMY010000004">
    <property type="protein sequence ID" value="GAA1916905.1"/>
    <property type="molecule type" value="Genomic_DNA"/>
</dbReference>
<evidence type="ECO:0000313" key="8">
    <source>
        <dbReference type="Proteomes" id="UP001501612"/>
    </source>
</evidence>
<dbReference type="Proteomes" id="UP001501612">
    <property type="component" value="Unassembled WGS sequence"/>
</dbReference>
<dbReference type="SUPFAM" id="SSF53649">
    <property type="entry name" value="Alkaline phosphatase-like"/>
    <property type="match status" value="1"/>
</dbReference>
<feature type="compositionally biased region" description="Low complexity" evidence="5">
    <location>
        <begin position="39"/>
        <end position="50"/>
    </location>
</feature>
<dbReference type="PANTHER" id="PTHR43108:SF8">
    <property type="entry name" value="SD21168P"/>
    <property type="match status" value="1"/>
</dbReference>
<evidence type="ECO:0000256" key="1">
    <source>
        <dbReference type="ARBA" id="ARBA00008779"/>
    </source>
</evidence>
<dbReference type="PROSITE" id="PS00523">
    <property type="entry name" value="SULFATASE_1"/>
    <property type="match status" value="1"/>
</dbReference>
<evidence type="ECO:0000256" key="4">
    <source>
        <dbReference type="ARBA" id="ARBA00023180"/>
    </source>
</evidence>
<keyword evidence="2" id="KW-0732">Signal</keyword>
<evidence type="ECO:0000259" key="6">
    <source>
        <dbReference type="Pfam" id="PF00884"/>
    </source>
</evidence>
<dbReference type="RefSeq" id="WP_344006293.1">
    <property type="nucleotide sequence ID" value="NZ_BAAAMY010000004.1"/>
</dbReference>
<evidence type="ECO:0000256" key="2">
    <source>
        <dbReference type="ARBA" id="ARBA00022729"/>
    </source>
</evidence>
<feature type="domain" description="Sulfatase N-terminal" evidence="6">
    <location>
        <begin position="63"/>
        <end position="431"/>
    </location>
</feature>
<dbReference type="Gene3D" id="3.40.720.10">
    <property type="entry name" value="Alkaline Phosphatase, subunit A"/>
    <property type="match status" value="1"/>
</dbReference>
<dbReference type="PROSITE" id="PS00149">
    <property type="entry name" value="SULFATASE_2"/>
    <property type="match status" value="1"/>
</dbReference>
<organism evidence="7 8">
    <name type="scientific">Nocardioides lentus</name>
    <dbReference type="NCBI Taxonomy" id="338077"/>
    <lineage>
        <taxon>Bacteria</taxon>
        <taxon>Bacillati</taxon>
        <taxon>Actinomycetota</taxon>
        <taxon>Actinomycetes</taxon>
        <taxon>Propionibacteriales</taxon>
        <taxon>Nocardioidaceae</taxon>
        <taxon>Nocardioides</taxon>
    </lineage>
</organism>
<evidence type="ECO:0000313" key="7">
    <source>
        <dbReference type="EMBL" id="GAA1916905.1"/>
    </source>
</evidence>
<accession>A0ABN2PAP2</accession>
<reference evidence="7 8" key="1">
    <citation type="journal article" date="2019" name="Int. J. Syst. Evol. Microbiol.">
        <title>The Global Catalogue of Microorganisms (GCM) 10K type strain sequencing project: providing services to taxonomists for standard genome sequencing and annotation.</title>
        <authorList>
            <consortium name="The Broad Institute Genomics Platform"/>
            <consortium name="The Broad Institute Genome Sequencing Center for Infectious Disease"/>
            <person name="Wu L."/>
            <person name="Ma J."/>
        </authorList>
    </citation>
    <scope>NUCLEOTIDE SEQUENCE [LARGE SCALE GENOMIC DNA]</scope>
    <source>
        <strain evidence="7 8">JCM 14046</strain>
    </source>
</reference>
<feature type="region of interest" description="Disordered" evidence="5">
    <location>
        <begin position="292"/>
        <end position="325"/>
    </location>
</feature>
<dbReference type="Pfam" id="PF00884">
    <property type="entry name" value="Sulfatase"/>
    <property type="match status" value="1"/>
</dbReference>
<dbReference type="PANTHER" id="PTHR43108">
    <property type="entry name" value="N-ACETYLGLUCOSAMINE-6-SULFATASE FAMILY MEMBER"/>
    <property type="match status" value="1"/>
</dbReference>